<dbReference type="AlphaFoldDB" id="A0A6J7U042"/>
<name>A0A6J7U042_9ZZZZ</name>
<accession>A0A6J7U042</accession>
<evidence type="ECO:0000313" key="1">
    <source>
        <dbReference type="EMBL" id="CAB5058660.1"/>
    </source>
</evidence>
<organism evidence="1">
    <name type="scientific">freshwater metagenome</name>
    <dbReference type="NCBI Taxonomy" id="449393"/>
    <lineage>
        <taxon>unclassified sequences</taxon>
        <taxon>metagenomes</taxon>
        <taxon>ecological metagenomes</taxon>
    </lineage>
</organism>
<reference evidence="1" key="1">
    <citation type="submission" date="2020-05" db="EMBL/GenBank/DDBJ databases">
        <authorList>
            <person name="Chiriac C."/>
            <person name="Salcher M."/>
            <person name="Ghai R."/>
            <person name="Kavagutti S V."/>
        </authorList>
    </citation>
    <scope>NUCLEOTIDE SEQUENCE</scope>
</reference>
<gene>
    <name evidence="1" type="ORF">UFOPK4358_00110</name>
</gene>
<dbReference type="EMBL" id="CAFBQQ010000006">
    <property type="protein sequence ID" value="CAB5058660.1"/>
    <property type="molecule type" value="Genomic_DNA"/>
</dbReference>
<protein>
    <submittedName>
        <fullName evidence="1">Unannotated protein</fullName>
    </submittedName>
</protein>
<sequence length="81" mass="8244">MPAVFIVPPIAKDGSRPADCRATVNIAVVVVFPCVPATATEVDSDISQANATARAAIGKPFLLASTSSGLLSVIADETMTN</sequence>
<proteinExistence type="predicted"/>